<evidence type="ECO:0000256" key="1">
    <source>
        <dbReference type="SAM" id="SignalP"/>
    </source>
</evidence>
<feature type="chain" id="PRO_5019172130" evidence="1">
    <location>
        <begin position="26"/>
        <end position="621"/>
    </location>
</feature>
<name>A0A450RVZ5_9GAMM</name>
<dbReference type="SUPFAM" id="SSF56436">
    <property type="entry name" value="C-type lectin-like"/>
    <property type="match status" value="1"/>
</dbReference>
<feature type="signal peptide" evidence="1">
    <location>
        <begin position="1"/>
        <end position="25"/>
    </location>
</feature>
<dbReference type="InterPro" id="IPR016187">
    <property type="entry name" value="CTDL_fold"/>
</dbReference>
<dbReference type="Gene3D" id="3.90.1580.10">
    <property type="entry name" value="paralog of FGE (formylglycine-generating enzyme)"/>
    <property type="match status" value="1"/>
</dbReference>
<sequence length="621" mass="69869">MRNSIVIGCVMAAILFTGQITGAMAEPWCFYDDPNLYYAQTGNGANEQQACGKQWADPQTLPKELTLPMPCGRRMLFRRVDLEYSHALDQRRIYMGREAKAIDALRAGSARAAVAGAFSCTDRPDCAAPDNREGATVGALKPRRVYYMGKYEVTAPQYALVTAGAFGTENDSDVCSKVDVAMKENSDRAATNMSWFEAVEFTRLYTEWLLREAPDALPKERHTSGFLRLPTEAEWEYAARGHWASDPARQSEEGYPLSGDDKRSTEKVNFAALWSRSATPRPPRLGAGPANVFGLLDLAGGVAEMTMDLYRYRWLDNLPHGQAGGFIARGLLSTQKARRADVHDRAEIPFYSVNGATRQKTLGFRLMIAAPVEVEGVPQTDWDLMSTRIDALTAPTDSERGMAEEELEAMIQSVQAGNIRTGDLERGLENIKAQLKQSNARLREKAGESLRRRLVGLVLLAMNIDRQGRHAMAILSKYHANRQRIHENKDLSEEEKKKLFEKLAPTFSQHLDLVRNQEEELDIAFQFYLGEISELARNEVTGEAFVTALDKAQKHLDKTRIAKAGDFFDTIGKHIQQAHRTRGVISEKWRAEWLYHLDTKRPWRDELLGRDQQPKNQKGEQ</sequence>
<organism evidence="3">
    <name type="scientific">Candidatus Kentrum sp. DK</name>
    <dbReference type="NCBI Taxonomy" id="2126562"/>
    <lineage>
        <taxon>Bacteria</taxon>
        <taxon>Pseudomonadati</taxon>
        <taxon>Pseudomonadota</taxon>
        <taxon>Gammaproteobacteria</taxon>
        <taxon>Candidatus Kentrum</taxon>
    </lineage>
</organism>
<feature type="domain" description="Sulfatase-modifying factor enzyme-like" evidence="2">
    <location>
        <begin position="144"/>
        <end position="367"/>
    </location>
</feature>
<dbReference type="InterPro" id="IPR051043">
    <property type="entry name" value="Sulfatase_Mod_Factor_Kinase"/>
</dbReference>
<accession>A0A450RVZ5</accession>
<dbReference type="AlphaFoldDB" id="A0A450RVZ5"/>
<dbReference type="GO" id="GO:0120147">
    <property type="term" value="F:formylglycine-generating oxidase activity"/>
    <property type="evidence" value="ECO:0007669"/>
    <property type="project" value="TreeGrafter"/>
</dbReference>
<keyword evidence="1" id="KW-0732">Signal</keyword>
<reference evidence="3" key="1">
    <citation type="submission" date="2019-02" db="EMBL/GenBank/DDBJ databases">
        <authorList>
            <person name="Gruber-Vodicka R. H."/>
            <person name="Seah K. B. B."/>
        </authorList>
    </citation>
    <scope>NUCLEOTIDE SEQUENCE</scope>
    <source>
        <strain evidence="3">BECK_DK47</strain>
    </source>
</reference>
<proteinExistence type="predicted"/>
<dbReference type="Pfam" id="PF03781">
    <property type="entry name" value="FGE-sulfatase"/>
    <property type="match status" value="1"/>
</dbReference>
<dbReference type="PANTHER" id="PTHR23150:SF19">
    <property type="entry name" value="FORMYLGLYCINE-GENERATING ENZYME"/>
    <property type="match status" value="1"/>
</dbReference>
<protein>
    <submittedName>
        <fullName evidence="3">Formylglycine-generating enzyme, required for sulfatase activity, contains SUMF1/FGE domain</fullName>
    </submittedName>
</protein>
<evidence type="ECO:0000313" key="3">
    <source>
        <dbReference type="EMBL" id="VFJ43302.1"/>
    </source>
</evidence>
<dbReference type="InterPro" id="IPR005532">
    <property type="entry name" value="SUMF_dom"/>
</dbReference>
<dbReference type="PANTHER" id="PTHR23150">
    <property type="entry name" value="SULFATASE MODIFYING FACTOR 1, 2"/>
    <property type="match status" value="1"/>
</dbReference>
<evidence type="ECO:0000259" key="2">
    <source>
        <dbReference type="Pfam" id="PF03781"/>
    </source>
</evidence>
<dbReference type="InterPro" id="IPR042095">
    <property type="entry name" value="SUMF_sf"/>
</dbReference>
<gene>
    <name evidence="3" type="ORF">BECKDK2373B_GA0170837_100520</name>
</gene>
<dbReference type="EMBL" id="CAADEX010000005">
    <property type="protein sequence ID" value="VFJ43302.1"/>
    <property type="molecule type" value="Genomic_DNA"/>
</dbReference>